<dbReference type="SUPFAM" id="SSF50985">
    <property type="entry name" value="RCC1/BLIP-II"/>
    <property type="match status" value="1"/>
</dbReference>
<evidence type="ECO:0000256" key="2">
    <source>
        <dbReference type="ARBA" id="ARBA00022737"/>
    </source>
</evidence>
<feature type="repeat" description="RCC1" evidence="3">
    <location>
        <begin position="110"/>
        <end position="163"/>
    </location>
</feature>
<keyword evidence="2" id="KW-0677">Repeat</keyword>
<dbReference type="OrthoDB" id="5370059at2759"/>
<proteinExistence type="predicted"/>
<dbReference type="PRINTS" id="PR00633">
    <property type="entry name" value="RCCNDNSATION"/>
</dbReference>
<sequence>MTLLALGSNGSGQLGVGHKEDLCTPGKCQLTQDSTVSGIKQVVAGGNHTLILLHSGQVEAFGSNEHHECAAYQSITSEPSFNSTQDDLGRMTIAQLAANWTTSTYLDHSGAIATCGEGLSGELGRGREISTSATPGLIEGFAPRHLVVQIASSMAHTVALLDNGEVWGWGKGRKGQLGSPAEDAWTPRRIEIGFPVVKAACGKDFTFVAGDPNKGRVALIGGDGRDRFNLRSSAPDNIPGWKDIAASWGSVFILFDDGRLVGYGRDDHGQLAPPSLPPIVQVAAGSEHCIALTRDGRVLAWGWGEHGNCGERTDDQADVKGMWNEIEVEGRPIGVFAGCATSFIVTAT</sequence>
<feature type="repeat" description="RCC1" evidence="3">
    <location>
        <begin position="164"/>
        <end position="212"/>
    </location>
</feature>
<organism evidence="5 6">
    <name type="scientific">Teratosphaeria nubilosa</name>
    <dbReference type="NCBI Taxonomy" id="161662"/>
    <lineage>
        <taxon>Eukaryota</taxon>
        <taxon>Fungi</taxon>
        <taxon>Dikarya</taxon>
        <taxon>Ascomycota</taxon>
        <taxon>Pezizomycotina</taxon>
        <taxon>Dothideomycetes</taxon>
        <taxon>Dothideomycetidae</taxon>
        <taxon>Mycosphaerellales</taxon>
        <taxon>Teratosphaeriaceae</taxon>
        <taxon>Teratosphaeria</taxon>
    </lineage>
</organism>
<dbReference type="Gene3D" id="2.130.10.30">
    <property type="entry name" value="Regulator of chromosome condensation 1/beta-lactamase-inhibitor protein II"/>
    <property type="match status" value="2"/>
</dbReference>
<dbReference type="PROSITE" id="PS50012">
    <property type="entry name" value="RCC1_3"/>
    <property type="match status" value="4"/>
</dbReference>
<dbReference type="Proteomes" id="UP000799436">
    <property type="component" value="Unassembled WGS sequence"/>
</dbReference>
<evidence type="ECO:0000313" key="6">
    <source>
        <dbReference type="Proteomes" id="UP000799436"/>
    </source>
</evidence>
<dbReference type="AlphaFoldDB" id="A0A6G1LIX4"/>
<feature type="repeat" description="RCC1" evidence="3">
    <location>
        <begin position="1"/>
        <end position="55"/>
    </location>
</feature>
<accession>A0A6G1LIX4</accession>
<feature type="domain" description="RCC1-like" evidence="4">
    <location>
        <begin position="3"/>
        <end position="343"/>
    </location>
</feature>
<reference evidence="5" key="1">
    <citation type="journal article" date="2020" name="Stud. Mycol.">
        <title>101 Dothideomycetes genomes: a test case for predicting lifestyles and emergence of pathogens.</title>
        <authorList>
            <person name="Haridas S."/>
            <person name="Albert R."/>
            <person name="Binder M."/>
            <person name="Bloem J."/>
            <person name="Labutti K."/>
            <person name="Salamov A."/>
            <person name="Andreopoulos B."/>
            <person name="Baker S."/>
            <person name="Barry K."/>
            <person name="Bills G."/>
            <person name="Bluhm B."/>
            <person name="Cannon C."/>
            <person name="Castanera R."/>
            <person name="Culley D."/>
            <person name="Daum C."/>
            <person name="Ezra D."/>
            <person name="Gonzalez J."/>
            <person name="Henrissat B."/>
            <person name="Kuo A."/>
            <person name="Liang C."/>
            <person name="Lipzen A."/>
            <person name="Lutzoni F."/>
            <person name="Magnuson J."/>
            <person name="Mondo S."/>
            <person name="Nolan M."/>
            <person name="Ohm R."/>
            <person name="Pangilinan J."/>
            <person name="Park H.-J."/>
            <person name="Ramirez L."/>
            <person name="Alfaro M."/>
            <person name="Sun H."/>
            <person name="Tritt A."/>
            <person name="Yoshinaga Y."/>
            <person name="Zwiers L.-H."/>
            <person name="Turgeon B."/>
            <person name="Goodwin S."/>
            <person name="Spatafora J."/>
            <person name="Crous P."/>
            <person name="Grigoriev I."/>
        </authorList>
    </citation>
    <scope>NUCLEOTIDE SEQUENCE</scope>
    <source>
        <strain evidence="5">CBS 116005</strain>
    </source>
</reference>
<protein>
    <submittedName>
        <fullName evidence="5">RCC1/BLIP-II</fullName>
    </submittedName>
</protein>
<gene>
    <name evidence="5" type="ORF">EJ03DRAFT_366996</name>
</gene>
<dbReference type="Pfam" id="PF25390">
    <property type="entry name" value="WD40_RLD"/>
    <property type="match status" value="1"/>
</dbReference>
<dbReference type="InterPro" id="IPR009091">
    <property type="entry name" value="RCC1/BLIP-II"/>
</dbReference>
<keyword evidence="1" id="KW-0344">Guanine-nucleotide releasing factor</keyword>
<evidence type="ECO:0000256" key="1">
    <source>
        <dbReference type="ARBA" id="ARBA00022658"/>
    </source>
</evidence>
<evidence type="ECO:0000256" key="3">
    <source>
        <dbReference type="PROSITE-ProRule" id="PRU00235"/>
    </source>
</evidence>
<feature type="repeat" description="RCC1" evidence="3">
    <location>
        <begin position="258"/>
        <end position="295"/>
    </location>
</feature>
<dbReference type="InterPro" id="IPR051553">
    <property type="entry name" value="Ran_GTPase-activating"/>
</dbReference>
<dbReference type="EMBL" id="ML995813">
    <property type="protein sequence ID" value="KAF2772847.1"/>
    <property type="molecule type" value="Genomic_DNA"/>
</dbReference>
<keyword evidence="6" id="KW-1185">Reference proteome</keyword>
<evidence type="ECO:0000259" key="4">
    <source>
        <dbReference type="Pfam" id="PF25390"/>
    </source>
</evidence>
<dbReference type="PANTHER" id="PTHR45982">
    <property type="entry name" value="REGULATOR OF CHROMOSOME CONDENSATION"/>
    <property type="match status" value="1"/>
</dbReference>
<dbReference type="InterPro" id="IPR000408">
    <property type="entry name" value="Reg_chr_condens"/>
</dbReference>
<dbReference type="InterPro" id="IPR058923">
    <property type="entry name" value="RCC1-like_dom"/>
</dbReference>
<name>A0A6G1LIX4_9PEZI</name>
<dbReference type="PANTHER" id="PTHR45982:SF5">
    <property type="entry name" value="RCC DOMAIN-CONTAINING PROTEIN ATS1"/>
    <property type="match status" value="1"/>
</dbReference>
<evidence type="ECO:0000313" key="5">
    <source>
        <dbReference type="EMBL" id="KAF2772847.1"/>
    </source>
</evidence>